<reference evidence="2" key="1">
    <citation type="journal article" date="2019" name="Int. J. Syst. Evol. Microbiol.">
        <title>The Global Catalogue of Microorganisms (GCM) 10K type strain sequencing project: providing services to taxonomists for standard genome sequencing and annotation.</title>
        <authorList>
            <consortium name="The Broad Institute Genomics Platform"/>
            <consortium name="The Broad Institute Genome Sequencing Center for Infectious Disease"/>
            <person name="Wu L."/>
            <person name="Ma J."/>
        </authorList>
    </citation>
    <scope>NUCLEOTIDE SEQUENCE [LARGE SCALE GENOMIC DNA]</scope>
    <source>
        <strain evidence="2">KACC 12649</strain>
    </source>
</reference>
<dbReference type="EMBL" id="JBHSMU010000007">
    <property type="protein sequence ID" value="MFC5459381.1"/>
    <property type="molecule type" value="Genomic_DNA"/>
</dbReference>
<accession>A0ABW0L3K8</accession>
<organism evidence="1 2">
    <name type="scientific">Massilia niabensis</name>
    <dbReference type="NCBI Taxonomy" id="544910"/>
    <lineage>
        <taxon>Bacteria</taxon>
        <taxon>Pseudomonadati</taxon>
        <taxon>Pseudomonadota</taxon>
        <taxon>Betaproteobacteria</taxon>
        <taxon>Burkholderiales</taxon>
        <taxon>Oxalobacteraceae</taxon>
        <taxon>Telluria group</taxon>
        <taxon>Massilia</taxon>
    </lineage>
</organism>
<gene>
    <name evidence="1" type="ORF">ACFPN5_06130</name>
</gene>
<comment type="caution">
    <text evidence="1">The sequence shown here is derived from an EMBL/GenBank/DDBJ whole genome shotgun (WGS) entry which is preliminary data.</text>
</comment>
<dbReference type="Proteomes" id="UP001596050">
    <property type="component" value="Unassembled WGS sequence"/>
</dbReference>
<evidence type="ECO:0000313" key="1">
    <source>
        <dbReference type="EMBL" id="MFC5459381.1"/>
    </source>
</evidence>
<keyword evidence="2" id="KW-1185">Reference proteome</keyword>
<name>A0ABW0L3K8_9BURK</name>
<evidence type="ECO:0000313" key="2">
    <source>
        <dbReference type="Proteomes" id="UP001596050"/>
    </source>
</evidence>
<dbReference type="RefSeq" id="WP_379781190.1">
    <property type="nucleotide sequence ID" value="NZ_JBHSMU010000007.1"/>
</dbReference>
<sequence length="419" mass="46833">MMRALYLCLLLVLLPLALWGCSYGHGNIRQDKGFFHEPHDFVLQFDDKGNIWDTAVAQRALDTIAYQSRITNTIVLTFVHGWHHNARTDDANVLDFARALARTRAVLDDAPTGNPGPYTASRLALTTSGDVKVIGIYVGWRGRSLPMPLNYLTFWGRKKAAEQVGAGDLKPFLLNLNRIYRERNKARMNRPGAPFMGLATFGHSFGGQVAFKAVAETLEHELNTAPNGAVLQGYGDLTVLVNPALEAGQYESIHQLSTRRSYHPAQSPLLLVLSSEGDWARKWMFPAARMLGKGFGQRMSGPPELWGLALGEYVPHRTHVIHVDLERPLGERPFDPSDYVERPCVLAKMDLGAERSFQNVHVKPLKNTPYNPFIVAYTNNDLVIQHSGIFEESLRNFLNDFVALTQGKRMVVSNPSVRC</sequence>
<protein>
    <recommendedName>
        <fullName evidence="3">Alpha/beta hydrolase</fullName>
    </recommendedName>
</protein>
<evidence type="ECO:0008006" key="3">
    <source>
        <dbReference type="Google" id="ProtNLM"/>
    </source>
</evidence>
<proteinExistence type="predicted"/>